<sequence>MPFTLAFLYGVETRRLNEQVKRNIERFPSDFMFQLTKEEFDFLKSQFAMSNITDSQDNKNLKSQLALQNLALLVTKTVYVYSLLFVPEYLEQLYKRIAVEGEPLAYSIYFFVTFDHGLRQMADVFSKQMVDGQSTSFTAEMFRMCLRAFIAHSLTSRTDTKEGWQQLANETSSDDCWKEIMFTLRSCQSHDGQQKDSRTLDELLIAVRDFTFHDALRRLPMTIDNRKLWHGFSQILLPEGKGRFCLIRTEYRGHSTAAIYLCIAEK</sequence>
<dbReference type="EMBL" id="ADWO01000033">
    <property type="protein sequence ID" value="EFI72678.1"/>
    <property type="molecule type" value="Genomic_DNA"/>
</dbReference>
<evidence type="ECO:0000259" key="1">
    <source>
        <dbReference type="Pfam" id="PF10543"/>
    </source>
</evidence>
<evidence type="ECO:0000313" key="3">
    <source>
        <dbReference type="Proteomes" id="UP000004524"/>
    </source>
</evidence>
<dbReference type="RefSeq" id="WP_006281914.1">
    <property type="nucleotide sequence ID" value="NZ_ADWO01000033.1"/>
</dbReference>
<dbReference type="Proteomes" id="UP000004524">
    <property type="component" value="Unassembled WGS sequence"/>
</dbReference>
<comment type="caution">
    <text evidence="2">The sequence shown here is derived from an EMBL/GenBank/DDBJ whole genome shotgun (WGS) entry which is preliminary data.</text>
</comment>
<proteinExistence type="predicted"/>
<accession>D8DV65</accession>
<evidence type="ECO:0000313" key="2">
    <source>
        <dbReference type="EMBL" id="EFI72678.1"/>
    </source>
</evidence>
<dbReference type="AlphaFoldDB" id="D8DV65"/>
<gene>
    <name evidence="2" type="ORF">PBR_2250</name>
</gene>
<keyword evidence="3" id="KW-1185">Reference proteome</keyword>
<organism evidence="2 3">
    <name type="scientific">Segatella baroniae B14</name>
    <dbReference type="NCBI Taxonomy" id="752555"/>
    <lineage>
        <taxon>Bacteria</taxon>
        <taxon>Pseudomonadati</taxon>
        <taxon>Bacteroidota</taxon>
        <taxon>Bacteroidia</taxon>
        <taxon>Bacteroidales</taxon>
        <taxon>Prevotellaceae</taxon>
        <taxon>Segatella</taxon>
    </lineage>
</organism>
<name>D8DV65_9BACT</name>
<dbReference type="Pfam" id="PF10543">
    <property type="entry name" value="ORF6N"/>
    <property type="match status" value="1"/>
</dbReference>
<feature type="domain" description="KilA-N DNA-binding" evidence="1">
    <location>
        <begin position="4"/>
        <end position="58"/>
    </location>
</feature>
<protein>
    <recommendedName>
        <fullName evidence="1">KilA-N DNA-binding domain-containing protein</fullName>
    </recommendedName>
</protein>
<reference evidence="2 3" key="1">
    <citation type="journal article" date="2010" name="Microb. Ecol.">
        <title>Comparative genome analysis of Prevotella ruminicola and Prevotella bryantii: insights into their environmental niche.</title>
        <authorList>
            <consortium name="North American Consortium for Rumen Bacteria"/>
            <person name="Purushe J."/>
            <person name="Fouts D.E."/>
            <person name="Morrison M."/>
            <person name="White B.A."/>
            <person name="Mackie R.I."/>
            <person name="Coutinho P.M."/>
            <person name="Henrissat B."/>
            <person name="Nelson K.E."/>
        </authorList>
    </citation>
    <scope>NUCLEOTIDE SEQUENCE [LARGE SCALE GENOMIC DNA]</scope>
    <source>
        <strain evidence="2 3">B14</strain>
    </source>
</reference>
<dbReference type="InterPro" id="IPR018873">
    <property type="entry name" value="KilA-N_DNA-bd_domain"/>
</dbReference>
<dbReference type="STRING" id="77095.SAMN05216455_107167"/>